<dbReference type="SUPFAM" id="SSF46785">
    <property type="entry name" value="Winged helix' DNA-binding domain"/>
    <property type="match status" value="1"/>
</dbReference>
<keyword evidence="7" id="KW-1185">Reference proteome</keyword>
<evidence type="ECO:0000313" key="7">
    <source>
        <dbReference type="Proteomes" id="UP000049983"/>
    </source>
</evidence>
<evidence type="ECO:0000256" key="4">
    <source>
        <dbReference type="ARBA" id="ARBA00023163"/>
    </source>
</evidence>
<dbReference type="InterPro" id="IPR036390">
    <property type="entry name" value="WH_DNA-bd_sf"/>
</dbReference>
<evidence type="ECO:0000256" key="2">
    <source>
        <dbReference type="ARBA" id="ARBA00023015"/>
    </source>
</evidence>
<feature type="domain" description="HTH lysR-type" evidence="5">
    <location>
        <begin position="1"/>
        <end position="57"/>
    </location>
</feature>
<accession>A0A0M7A1B2</accession>
<dbReference type="AlphaFoldDB" id="A0A0M7A1B2"/>
<dbReference type="GO" id="GO:0003700">
    <property type="term" value="F:DNA-binding transcription factor activity"/>
    <property type="evidence" value="ECO:0007669"/>
    <property type="project" value="InterPro"/>
</dbReference>
<dbReference type="GO" id="GO:0003677">
    <property type="term" value="F:DNA binding"/>
    <property type="evidence" value="ECO:0007669"/>
    <property type="project" value="UniProtKB-KW"/>
</dbReference>
<dbReference type="Pfam" id="PF03466">
    <property type="entry name" value="LysR_substrate"/>
    <property type="match status" value="1"/>
</dbReference>
<dbReference type="Gene3D" id="1.10.10.10">
    <property type="entry name" value="Winged helix-like DNA-binding domain superfamily/Winged helix DNA-binding domain"/>
    <property type="match status" value="1"/>
</dbReference>
<dbReference type="OrthoDB" id="9796526at2"/>
<dbReference type="InterPro" id="IPR036388">
    <property type="entry name" value="WH-like_DNA-bd_sf"/>
</dbReference>
<proteinExistence type="inferred from homology"/>
<sequence length="297" mass="32916">MDKNLTAFLAVARHHSLTAACDELALTQPSVTKRIANLEHEVGATLFERDRRGMRLTAAGKVFLKRAERIQHEYRQCLEEVSTITTAGLPVLRVGAGPVFHLNSVARLFAALIKQFPALKLEVKTDTGHDIAQPLSAGEIDIYLGIIPKEQLDDAILVRYITSVEHGIVVRADDPNAQGTHIDPSNLRGYRWVSFVVDPETESRIQEHCAPEDAVESIIDIRTTSFATGLQLVKEGGFVMSAPLQLAHRIESEGLMIRPSLHGMPRREAGIYVRKSSLGYNAIQAVLNYFETEDLPF</sequence>
<dbReference type="PRINTS" id="PR00039">
    <property type="entry name" value="HTHLYSR"/>
</dbReference>
<name>A0A0M7A1B2_9HYPH</name>
<dbReference type="PROSITE" id="PS50931">
    <property type="entry name" value="HTH_LYSR"/>
    <property type="match status" value="1"/>
</dbReference>
<keyword evidence="2" id="KW-0805">Transcription regulation</keyword>
<dbReference type="InterPro" id="IPR000847">
    <property type="entry name" value="LysR_HTH_N"/>
</dbReference>
<comment type="similarity">
    <text evidence="1">Belongs to the LysR transcriptional regulatory family.</text>
</comment>
<dbReference type="Pfam" id="PF00126">
    <property type="entry name" value="HTH_1"/>
    <property type="match status" value="1"/>
</dbReference>
<dbReference type="Gene3D" id="3.40.190.10">
    <property type="entry name" value="Periplasmic binding protein-like II"/>
    <property type="match status" value="2"/>
</dbReference>
<dbReference type="PANTHER" id="PTHR30419">
    <property type="entry name" value="HTH-TYPE TRANSCRIPTIONAL REGULATOR YBHD"/>
    <property type="match status" value="1"/>
</dbReference>
<organism evidence="6 7">
    <name type="scientific">Roseibium album</name>
    <dbReference type="NCBI Taxonomy" id="311410"/>
    <lineage>
        <taxon>Bacteria</taxon>
        <taxon>Pseudomonadati</taxon>
        <taxon>Pseudomonadota</taxon>
        <taxon>Alphaproteobacteria</taxon>
        <taxon>Hyphomicrobiales</taxon>
        <taxon>Stappiaceae</taxon>
        <taxon>Roseibium</taxon>
    </lineage>
</organism>
<evidence type="ECO:0000256" key="1">
    <source>
        <dbReference type="ARBA" id="ARBA00009437"/>
    </source>
</evidence>
<protein>
    <submittedName>
        <fullName evidence="6">Cyn operon transcriptional activator</fullName>
    </submittedName>
</protein>
<dbReference type="FunFam" id="1.10.10.10:FF:000001">
    <property type="entry name" value="LysR family transcriptional regulator"/>
    <property type="match status" value="1"/>
</dbReference>
<dbReference type="CDD" id="cd05466">
    <property type="entry name" value="PBP2_LTTR_substrate"/>
    <property type="match status" value="1"/>
</dbReference>
<dbReference type="InterPro" id="IPR005119">
    <property type="entry name" value="LysR_subst-bd"/>
</dbReference>
<reference evidence="7" key="1">
    <citation type="submission" date="2015-07" db="EMBL/GenBank/DDBJ databases">
        <authorList>
            <person name="Rodrigo-Torres Lidia"/>
            <person name="Arahal R.David."/>
        </authorList>
    </citation>
    <scope>NUCLEOTIDE SEQUENCE [LARGE SCALE GENOMIC DNA]</scope>
    <source>
        <strain evidence="7">CECT 5096</strain>
    </source>
</reference>
<dbReference type="Proteomes" id="UP000049983">
    <property type="component" value="Unassembled WGS sequence"/>
</dbReference>
<dbReference type="EMBL" id="CXWC01000003">
    <property type="protein sequence ID" value="CTQ68050.1"/>
    <property type="molecule type" value="Genomic_DNA"/>
</dbReference>
<keyword evidence="3" id="KW-0238">DNA-binding</keyword>
<dbReference type="GO" id="GO:0005829">
    <property type="term" value="C:cytosol"/>
    <property type="evidence" value="ECO:0007669"/>
    <property type="project" value="TreeGrafter"/>
</dbReference>
<dbReference type="InterPro" id="IPR050950">
    <property type="entry name" value="HTH-type_LysR_regulators"/>
</dbReference>
<evidence type="ECO:0000256" key="3">
    <source>
        <dbReference type="ARBA" id="ARBA00023125"/>
    </source>
</evidence>
<keyword evidence="4" id="KW-0804">Transcription</keyword>
<dbReference type="GeneID" id="97669074"/>
<dbReference type="STRING" id="311410.LA5095_04679"/>
<dbReference type="SUPFAM" id="SSF53850">
    <property type="entry name" value="Periplasmic binding protein-like II"/>
    <property type="match status" value="1"/>
</dbReference>
<gene>
    <name evidence="6" type="primary">cynR_2</name>
    <name evidence="6" type="ORF">LA5096_01658</name>
</gene>
<dbReference type="RefSeq" id="WP_055119342.1">
    <property type="nucleotide sequence ID" value="NZ_CANMGD010000003.1"/>
</dbReference>
<evidence type="ECO:0000259" key="5">
    <source>
        <dbReference type="PROSITE" id="PS50931"/>
    </source>
</evidence>
<evidence type="ECO:0000313" key="6">
    <source>
        <dbReference type="EMBL" id="CTQ68050.1"/>
    </source>
</evidence>